<gene>
    <name evidence="1" type="ORF">UY3_13915</name>
</gene>
<dbReference type="AlphaFoldDB" id="M7B0P4"/>
<dbReference type="Proteomes" id="UP000031443">
    <property type="component" value="Unassembled WGS sequence"/>
</dbReference>
<evidence type="ECO:0000313" key="2">
    <source>
        <dbReference type="Proteomes" id="UP000031443"/>
    </source>
</evidence>
<sequence>MMRTVPASGEFGWTQNASVSPDFVLIGTNELVIDSGGEIGDVGVSSTKGFCDSSCRIGKGNTDSFSTSKPGTRNQSELLCQENAAAIPEKYSCCLSLCRV</sequence>
<keyword evidence="2" id="KW-1185">Reference proteome</keyword>
<reference evidence="2" key="1">
    <citation type="journal article" date="2013" name="Nat. Genet.">
        <title>The draft genomes of soft-shell turtle and green sea turtle yield insights into the development and evolution of the turtle-specific body plan.</title>
        <authorList>
            <person name="Wang Z."/>
            <person name="Pascual-Anaya J."/>
            <person name="Zadissa A."/>
            <person name="Li W."/>
            <person name="Niimura Y."/>
            <person name="Huang Z."/>
            <person name="Li C."/>
            <person name="White S."/>
            <person name="Xiong Z."/>
            <person name="Fang D."/>
            <person name="Wang B."/>
            <person name="Ming Y."/>
            <person name="Chen Y."/>
            <person name="Zheng Y."/>
            <person name="Kuraku S."/>
            <person name="Pignatelli M."/>
            <person name="Herrero J."/>
            <person name="Beal K."/>
            <person name="Nozawa M."/>
            <person name="Li Q."/>
            <person name="Wang J."/>
            <person name="Zhang H."/>
            <person name="Yu L."/>
            <person name="Shigenobu S."/>
            <person name="Wang J."/>
            <person name="Liu J."/>
            <person name="Flicek P."/>
            <person name="Searle S."/>
            <person name="Wang J."/>
            <person name="Kuratani S."/>
            <person name="Yin Y."/>
            <person name="Aken B."/>
            <person name="Zhang G."/>
            <person name="Irie N."/>
        </authorList>
    </citation>
    <scope>NUCLEOTIDE SEQUENCE [LARGE SCALE GENOMIC DNA]</scope>
</reference>
<dbReference type="EMBL" id="KB559679">
    <property type="protein sequence ID" value="EMP28975.1"/>
    <property type="molecule type" value="Genomic_DNA"/>
</dbReference>
<name>M7B0P4_CHEMY</name>
<protein>
    <submittedName>
        <fullName evidence="1">Uncharacterized protein</fullName>
    </submittedName>
</protein>
<accession>M7B0P4</accession>
<organism evidence="1 2">
    <name type="scientific">Chelonia mydas</name>
    <name type="common">Green sea-turtle</name>
    <name type="synonym">Chelonia agassizi</name>
    <dbReference type="NCBI Taxonomy" id="8469"/>
    <lineage>
        <taxon>Eukaryota</taxon>
        <taxon>Metazoa</taxon>
        <taxon>Chordata</taxon>
        <taxon>Craniata</taxon>
        <taxon>Vertebrata</taxon>
        <taxon>Euteleostomi</taxon>
        <taxon>Archelosauria</taxon>
        <taxon>Testudinata</taxon>
        <taxon>Testudines</taxon>
        <taxon>Cryptodira</taxon>
        <taxon>Durocryptodira</taxon>
        <taxon>Americhelydia</taxon>
        <taxon>Chelonioidea</taxon>
        <taxon>Cheloniidae</taxon>
        <taxon>Chelonia</taxon>
    </lineage>
</organism>
<proteinExistence type="predicted"/>
<evidence type="ECO:0000313" key="1">
    <source>
        <dbReference type="EMBL" id="EMP28975.1"/>
    </source>
</evidence>